<dbReference type="AlphaFoldDB" id="A0A917JZJ8"/>
<feature type="transmembrane region" description="Helical" evidence="1">
    <location>
        <begin position="86"/>
        <end position="108"/>
    </location>
</feature>
<dbReference type="PANTHER" id="PTHR42208:SF1">
    <property type="entry name" value="HEAVY METAL TRANSPORTER"/>
    <property type="match status" value="1"/>
</dbReference>
<keyword evidence="1" id="KW-1133">Transmembrane helix</keyword>
<keyword evidence="1" id="KW-0812">Transmembrane</keyword>
<feature type="domain" description="Urease accessory protein UreH-like transmembrane" evidence="2">
    <location>
        <begin position="9"/>
        <end position="218"/>
    </location>
</feature>
<name>A0A917JZJ8_9GAMM</name>
<feature type="transmembrane region" description="Helical" evidence="1">
    <location>
        <begin position="174"/>
        <end position="193"/>
    </location>
</feature>
<feature type="transmembrane region" description="Helical" evidence="1">
    <location>
        <begin position="141"/>
        <end position="162"/>
    </location>
</feature>
<feature type="transmembrane region" description="Helical" evidence="1">
    <location>
        <begin position="58"/>
        <end position="79"/>
    </location>
</feature>
<dbReference type="InterPro" id="IPR039447">
    <property type="entry name" value="UreH-like_TM_dom"/>
</dbReference>
<keyword evidence="4" id="KW-1185">Reference proteome</keyword>
<dbReference type="Proteomes" id="UP000613743">
    <property type="component" value="Unassembled WGS sequence"/>
</dbReference>
<reference evidence="3" key="2">
    <citation type="submission" date="2020-09" db="EMBL/GenBank/DDBJ databases">
        <authorList>
            <person name="Sun Q."/>
            <person name="Ohkuma M."/>
        </authorList>
    </citation>
    <scope>NUCLEOTIDE SEQUENCE</scope>
    <source>
        <strain evidence="3">JCM 30804</strain>
    </source>
</reference>
<feature type="transmembrane region" description="Helical" evidence="1">
    <location>
        <begin position="9"/>
        <end position="33"/>
    </location>
</feature>
<comment type="caution">
    <text evidence="3">The sequence shown here is derived from an EMBL/GenBank/DDBJ whole genome shotgun (WGS) entry which is preliminary data.</text>
</comment>
<dbReference type="Pfam" id="PF13386">
    <property type="entry name" value="DsbD_2"/>
    <property type="match status" value="1"/>
</dbReference>
<feature type="transmembrane region" description="Helical" evidence="1">
    <location>
        <begin position="205"/>
        <end position="225"/>
    </location>
</feature>
<organism evidence="3 4">
    <name type="scientific">Shewanella gelidii</name>
    <dbReference type="NCBI Taxonomy" id="1642821"/>
    <lineage>
        <taxon>Bacteria</taxon>
        <taxon>Pseudomonadati</taxon>
        <taxon>Pseudomonadota</taxon>
        <taxon>Gammaproteobacteria</taxon>
        <taxon>Alteromonadales</taxon>
        <taxon>Shewanellaceae</taxon>
        <taxon>Shewanella</taxon>
    </lineage>
</organism>
<evidence type="ECO:0000256" key="1">
    <source>
        <dbReference type="SAM" id="Phobius"/>
    </source>
</evidence>
<sequence length="229" mass="24262">MIEYGVPGAFLVGIMGAAHCFGMCGGLVGAFSANLPKQPGNRLANQIGYLLAYNFGRILSYSIAGALVGGSAAALGVLFDIDIYLIALRIFAGVMMIATGLYIAQLWFGMVHIEKLGQGIWHLLKPLASKLVPIQTKFQSFIAGIIWGWLPCGLVYSTLTWSVASGSAIEGAKIMFAFGLGTLPALLSAGIAAEKLATWVQKRTFRIISGILLIGFGLQTLYIAVSQIS</sequence>
<keyword evidence="1" id="KW-0472">Membrane</keyword>
<evidence type="ECO:0000259" key="2">
    <source>
        <dbReference type="Pfam" id="PF13386"/>
    </source>
</evidence>
<dbReference type="RefSeq" id="WP_188922398.1">
    <property type="nucleotide sequence ID" value="NZ_BMPZ01000011.1"/>
</dbReference>
<dbReference type="PANTHER" id="PTHR42208">
    <property type="entry name" value="HEAVY METAL TRANSPORTER-RELATED"/>
    <property type="match status" value="1"/>
</dbReference>
<accession>A0A917JZJ8</accession>
<evidence type="ECO:0000313" key="3">
    <source>
        <dbReference type="EMBL" id="GGI90489.1"/>
    </source>
</evidence>
<dbReference type="EMBL" id="BMPZ01000011">
    <property type="protein sequence ID" value="GGI90489.1"/>
    <property type="molecule type" value="Genomic_DNA"/>
</dbReference>
<reference evidence="3" key="1">
    <citation type="journal article" date="2014" name="Int. J. Syst. Evol. Microbiol.">
        <title>Complete genome sequence of Corynebacterium casei LMG S-19264T (=DSM 44701T), isolated from a smear-ripened cheese.</title>
        <authorList>
            <consortium name="US DOE Joint Genome Institute (JGI-PGF)"/>
            <person name="Walter F."/>
            <person name="Albersmeier A."/>
            <person name="Kalinowski J."/>
            <person name="Ruckert C."/>
        </authorList>
    </citation>
    <scope>NUCLEOTIDE SEQUENCE</scope>
    <source>
        <strain evidence="3">JCM 30804</strain>
    </source>
</reference>
<gene>
    <name evidence="3" type="ORF">GCM10009332_29780</name>
</gene>
<protein>
    <submittedName>
        <fullName evidence="3">Cytochrome biogenesis protein</fullName>
    </submittedName>
</protein>
<evidence type="ECO:0000313" key="4">
    <source>
        <dbReference type="Proteomes" id="UP000613743"/>
    </source>
</evidence>
<proteinExistence type="predicted"/>